<keyword evidence="2" id="KW-1185">Reference proteome</keyword>
<dbReference type="Proteomes" id="UP000005239">
    <property type="component" value="Unassembled WGS sequence"/>
</dbReference>
<gene>
    <name evidence="1" type="primary">WBGene00281417</name>
</gene>
<dbReference type="OrthoDB" id="5856503at2759"/>
<name>A0A2A6B3G4_PRIPA</name>
<accession>A0A8R1V370</accession>
<dbReference type="EnsemblMetazoa" id="PPA43048.1">
    <property type="protein sequence ID" value="PPA43048.1"/>
    <property type="gene ID" value="WBGene00281417"/>
</dbReference>
<dbReference type="AlphaFoldDB" id="A0A2A6B3G4"/>
<sequence length="121" mass="12548">MLCKAFLVLLLMAGVFSLECVFEVRASATMLDVENGVDKCESGDGYCASLNYNGIHAKGCSRTADKITGVGMPAGRIACIDAKCNDDGSLCCCKGDMCNSASGAFLTSIVSLVVAGLFVKN</sequence>
<evidence type="ECO:0000313" key="2">
    <source>
        <dbReference type="Proteomes" id="UP000005239"/>
    </source>
</evidence>
<organism evidence="1 2">
    <name type="scientific">Pristionchus pacificus</name>
    <name type="common">Parasitic nematode worm</name>
    <dbReference type="NCBI Taxonomy" id="54126"/>
    <lineage>
        <taxon>Eukaryota</taxon>
        <taxon>Metazoa</taxon>
        <taxon>Ecdysozoa</taxon>
        <taxon>Nematoda</taxon>
        <taxon>Chromadorea</taxon>
        <taxon>Rhabditida</taxon>
        <taxon>Rhabditina</taxon>
        <taxon>Diplogasteromorpha</taxon>
        <taxon>Diplogasteroidea</taxon>
        <taxon>Neodiplogasteridae</taxon>
        <taxon>Pristionchus</taxon>
    </lineage>
</organism>
<accession>A0A2A6B3G4</accession>
<protein>
    <submittedName>
        <fullName evidence="1">Uncharacterized protein</fullName>
    </submittedName>
</protein>
<reference evidence="1" key="2">
    <citation type="submission" date="2022-06" db="UniProtKB">
        <authorList>
            <consortium name="EnsemblMetazoa"/>
        </authorList>
    </citation>
    <scope>IDENTIFICATION</scope>
    <source>
        <strain evidence="1">PS312</strain>
    </source>
</reference>
<evidence type="ECO:0000313" key="1">
    <source>
        <dbReference type="EnsemblMetazoa" id="PPA43048.1"/>
    </source>
</evidence>
<proteinExistence type="predicted"/>
<reference evidence="2" key="1">
    <citation type="journal article" date="2008" name="Nat. Genet.">
        <title>The Pristionchus pacificus genome provides a unique perspective on nematode lifestyle and parasitism.</title>
        <authorList>
            <person name="Dieterich C."/>
            <person name="Clifton S.W."/>
            <person name="Schuster L.N."/>
            <person name="Chinwalla A."/>
            <person name="Delehaunty K."/>
            <person name="Dinkelacker I."/>
            <person name="Fulton L."/>
            <person name="Fulton R."/>
            <person name="Godfrey J."/>
            <person name="Minx P."/>
            <person name="Mitreva M."/>
            <person name="Roeseler W."/>
            <person name="Tian H."/>
            <person name="Witte H."/>
            <person name="Yang S.P."/>
            <person name="Wilson R.K."/>
            <person name="Sommer R.J."/>
        </authorList>
    </citation>
    <scope>NUCLEOTIDE SEQUENCE [LARGE SCALE GENOMIC DNA]</scope>
    <source>
        <strain evidence="2">PS312</strain>
    </source>
</reference>